<dbReference type="Pfam" id="PF02796">
    <property type="entry name" value="HTH_7"/>
    <property type="match status" value="1"/>
</dbReference>
<sequence>NVVQHQVVQQVPPGARPGCGYIHPADAKMWQGDPSMSGHGPHQNSPKNISKEELQRLLEEKHSLTDIAYRLGISRPTLYKQLRKHKLDSAFKFTTNEQIMKNMRKIVAEIPEAETNVDIMLEQLNQVGMVGGGSVGVGIGVRRVLSCMKKLNKLKGRAPDAT</sequence>
<dbReference type="EMBL" id="JACVVK020000265">
    <property type="protein sequence ID" value="KAK7481193.1"/>
    <property type="molecule type" value="Genomic_DNA"/>
</dbReference>
<dbReference type="Proteomes" id="UP001519460">
    <property type="component" value="Unassembled WGS sequence"/>
</dbReference>
<gene>
    <name evidence="2" type="ORF">BaRGS_00027453</name>
</gene>
<feature type="non-terminal residue" evidence="2">
    <location>
        <position position="1"/>
    </location>
</feature>
<organism evidence="2 3">
    <name type="scientific">Batillaria attramentaria</name>
    <dbReference type="NCBI Taxonomy" id="370345"/>
    <lineage>
        <taxon>Eukaryota</taxon>
        <taxon>Metazoa</taxon>
        <taxon>Spiralia</taxon>
        <taxon>Lophotrochozoa</taxon>
        <taxon>Mollusca</taxon>
        <taxon>Gastropoda</taxon>
        <taxon>Caenogastropoda</taxon>
        <taxon>Sorbeoconcha</taxon>
        <taxon>Cerithioidea</taxon>
        <taxon>Batillariidae</taxon>
        <taxon>Batillaria</taxon>
    </lineage>
</organism>
<protein>
    <recommendedName>
        <fullName evidence="1">Resolvase HTH domain-containing protein</fullName>
    </recommendedName>
</protein>
<evidence type="ECO:0000259" key="1">
    <source>
        <dbReference type="Pfam" id="PF02796"/>
    </source>
</evidence>
<keyword evidence="3" id="KW-1185">Reference proteome</keyword>
<dbReference type="AlphaFoldDB" id="A0ABD0K2K2"/>
<comment type="caution">
    <text evidence="2">The sequence shown here is derived from an EMBL/GenBank/DDBJ whole genome shotgun (WGS) entry which is preliminary data.</text>
</comment>
<feature type="domain" description="Resolvase HTH" evidence="1">
    <location>
        <begin position="46"/>
        <end position="84"/>
    </location>
</feature>
<name>A0ABD0K2K2_9CAEN</name>
<dbReference type="Gene3D" id="1.10.10.60">
    <property type="entry name" value="Homeodomain-like"/>
    <property type="match status" value="1"/>
</dbReference>
<proteinExistence type="predicted"/>
<dbReference type="SUPFAM" id="SSF46689">
    <property type="entry name" value="Homeodomain-like"/>
    <property type="match status" value="1"/>
</dbReference>
<dbReference type="InterPro" id="IPR009057">
    <property type="entry name" value="Homeodomain-like_sf"/>
</dbReference>
<dbReference type="InterPro" id="IPR006120">
    <property type="entry name" value="Resolvase_HTH_dom"/>
</dbReference>
<reference evidence="2 3" key="1">
    <citation type="journal article" date="2023" name="Sci. Data">
        <title>Genome assembly of the Korean intertidal mud-creeper Batillaria attramentaria.</title>
        <authorList>
            <person name="Patra A.K."/>
            <person name="Ho P.T."/>
            <person name="Jun S."/>
            <person name="Lee S.J."/>
            <person name="Kim Y."/>
            <person name="Won Y.J."/>
        </authorList>
    </citation>
    <scope>NUCLEOTIDE SEQUENCE [LARGE SCALE GENOMIC DNA]</scope>
    <source>
        <strain evidence="2">Wonlab-2016</strain>
    </source>
</reference>
<evidence type="ECO:0000313" key="3">
    <source>
        <dbReference type="Proteomes" id="UP001519460"/>
    </source>
</evidence>
<accession>A0ABD0K2K2</accession>
<evidence type="ECO:0000313" key="2">
    <source>
        <dbReference type="EMBL" id="KAK7481193.1"/>
    </source>
</evidence>